<feature type="transmembrane region" description="Helical" evidence="1">
    <location>
        <begin position="142"/>
        <end position="163"/>
    </location>
</feature>
<keyword evidence="1" id="KW-0812">Transmembrane</keyword>
<sequence>MSFEIFEQAESWISLITLTLLEIVLGIDNIVFISILSDKLPASQQSQGRRVGLGMAMITRILLLLSISWVMTLTAPLFNLSSIFSITDAEWVEKLAISGRDLILIIGGLFLIYKSTAEIHHKIEGDEENEGAVKKHSFWGTILQIMILDIVFSLDSVITAVGMASHVEIMILAVVIAVGIMMWASNGVAAFVNKHPTVKMLALSFLLLIGVSLLAEAFEQHIPKGYIYFAMAFSVLVEMLNLKMKANRVKKVESKRN</sequence>
<dbReference type="EMBL" id="CP043450">
    <property type="protein sequence ID" value="QEM12764.1"/>
    <property type="molecule type" value="Genomic_DNA"/>
</dbReference>
<dbReference type="PANTHER" id="PTHR30060">
    <property type="entry name" value="INNER MEMBRANE PROTEIN"/>
    <property type="match status" value="1"/>
</dbReference>
<dbReference type="InterPro" id="IPR005496">
    <property type="entry name" value="Integral_membrane_TerC"/>
</dbReference>
<feature type="transmembrane region" description="Helical" evidence="1">
    <location>
        <begin position="225"/>
        <end position="242"/>
    </location>
</feature>
<reference evidence="2" key="1">
    <citation type="submission" date="2019-08" db="EMBL/GenBank/DDBJ databases">
        <title>Comparative genome analysis confer to the adaptation heavy metal polluted environment.</title>
        <authorList>
            <person name="Li Y."/>
        </authorList>
    </citation>
    <scope>NUCLEOTIDE SEQUENCE [LARGE SCALE GENOMIC DNA]</scope>
    <source>
        <strain evidence="2">P1</strain>
    </source>
</reference>
<feature type="transmembrane region" description="Helical" evidence="1">
    <location>
        <begin position="200"/>
        <end position="219"/>
    </location>
</feature>
<protein>
    <submittedName>
        <fullName evidence="2">TerC family protein</fullName>
    </submittedName>
</protein>
<dbReference type="RefSeq" id="WP_112569021.1">
    <property type="nucleotide sequence ID" value="NZ_CP043450.1"/>
</dbReference>
<feature type="transmembrane region" description="Helical" evidence="1">
    <location>
        <begin position="169"/>
        <end position="193"/>
    </location>
</feature>
<keyword evidence="1" id="KW-0472">Membrane</keyword>
<dbReference type="Proteomes" id="UP000251402">
    <property type="component" value="Chromosome"/>
</dbReference>
<name>A0A5C1I4N8_9SPHI</name>
<dbReference type="PANTHER" id="PTHR30060:SF0">
    <property type="entry name" value="COILED-COIL PROTEIN (DUF2040)-RELATED"/>
    <property type="match status" value="1"/>
</dbReference>
<proteinExistence type="predicted"/>
<evidence type="ECO:0000313" key="2">
    <source>
        <dbReference type="EMBL" id="QEM12764.1"/>
    </source>
</evidence>
<feature type="transmembrane region" description="Helical" evidence="1">
    <location>
        <begin position="57"/>
        <end position="75"/>
    </location>
</feature>
<dbReference type="Pfam" id="PF03741">
    <property type="entry name" value="TerC"/>
    <property type="match status" value="1"/>
</dbReference>
<keyword evidence="3" id="KW-1185">Reference proteome</keyword>
<feature type="transmembrane region" description="Helical" evidence="1">
    <location>
        <begin position="95"/>
        <end position="113"/>
    </location>
</feature>
<gene>
    <name evidence="2" type="ORF">DEO27_023030</name>
</gene>
<keyword evidence="1" id="KW-1133">Transmembrane helix</keyword>
<evidence type="ECO:0000313" key="3">
    <source>
        <dbReference type="Proteomes" id="UP000251402"/>
    </source>
</evidence>
<evidence type="ECO:0000256" key="1">
    <source>
        <dbReference type="SAM" id="Phobius"/>
    </source>
</evidence>
<feature type="transmembrane region" description="Helical" evidence="1">
    <location>
        <begin position="12"/>
        <end position="36"/>
    </location>
</feature>
<dbReference type="AlphaFoldDB" id="A0A5C1I4N8"/>
<dbReference type="KEGG" id="mrub:DEO27_023030"/>
<dbReference type="GO" id="GO:0005886">
    <property type="term" value="C:plasma membrane"/>
    <property type="evidence" value="ECO:0007669"/>
    <property type="project" value="TreeGrafter"/>
</dbReference>
<accession>A0A5C1I4N8</accession>
<organism evidence="2 3">
    <name type="scientific">Mucilaginibacter rubeus</name>
    <dbReference type="NCBI Taxonomy" id="2027860"/>
    <lineage>
        <taxon>Bacteria</taxon>
        <taxon>Pseudomonadati</taxon>
        <taxon>Bacteroidota</taxon>
        <taxon>Sphingobacteriia</taxon>
        <taxon>Sphingobacteriales</taxon>
        <taxon>Sphingobacteriaceae</taxon>
        <taxon>Mucilaginibacter</taxon>
    </lineage>
</organism>
<dbReference type="OrthoDB" id="9805314at2"/>